<dbReference type="SUPFAM" id="SSF55874">
    <property type="entry name" value="ATPase domain of HSP90 chaperone/DNA topoisomerase II/histidine kinase"/>
    <property type="match status" value="1"/>
</dbReference>
<name>A0AB39BXB7_9BACI</name>
<dbReference type="SMART" id="SM00388">
    <property type="entry name" value="HisKA"/>
    <property type="match status" value="1"/>
</dbReference>
<dbReference type="InterPro" id="IPR005467">
    <property type="entry name" value="His_kinase_dom"/>
</dbReference>
<evidence type="ECO:0000256" key="8">
    <source>
        <dbReference type="ARBA" id="ARBA00022741"/>
    </source>
</evidence>
<evidence type="ECO:0000256" key="14">
    <source>
        <dbReference type="SAM" id="Phobius"/>
    </source>
</evidence>
<gene>
    <name evidence="16" type="ORF">AB3N04_09035</name>
</gene>
<accession>A0AB39BXB7</accession>
<dbReference type="Pfam" id="PF07694">
    <property type="entry name" value="5TM-5TMR_LYT"/>
    <property type="match status" value="1"/>
</dbReference>
<comment type="catalytic activity">
    <reaction evidence="1">
        <text>ATP + protein L-histidine = ADP + protein N-phospho-L-histidine.</text>
        <dbReference type="EC" id="2.7.13.3"/>
    </reaction>
</comment>
<evidence type="ECO:0000256" key="7">
    <source>
        <dbReference type="ARBA" id="ARBA00022692"/>
    </source>
</evidence>
<keyword evidence="8" id="KW-0547">Nucleotide-binding</keyword>
<dbReference type="InterPro" id="IPR003661">
    <property type="entry name" value="HisK_dim/P_dom"/>
</dbReference>
<feature type="transmembrane region" description="Helical" evidence="14">
    <location>
        <begin position="31"/>
        <end position="51"/>
    </location>
</feature>
<evidence type="ECO:0000256" key="5">
    <source>
        <dbReference type="ARBA" id="ARBA00022553"/>
    </source>
</evidence>
<dbReference type="EMBL" id="CP162551">
    <property type="protein sequence ID" value="XDI38433.1"/>
    <property type="molecule type" value="Genomic_DNA"/>
</dbReference>
<keyword evidence="7 14" id="KW-0812">Transmembrane</keyword>
<evidence type="ECO:0000256" key="2">
    <source>
        <dbReference type="ARBA" id="ARBA00004651"/>
    </source>
</evidence>
<evidence type="ECO:0000256" key="6">
    <source>
        <dbReference type="ARBA" id="ARBA00022679"/>
    </source>
</evidence>
<feature type="transmembrane region" description="Helical" evidence="14">
    <location>
        <begin position="97"/>
        <end position="115"/>
    </location>
</feature>
<dbReference type="EC" id="2.7.13.3" evidence="3"/>
<dbReference type="AlphaFoldDB" id="A0AB39BXB7"/>
<dbReference type="GO" id="GO:0071555">
    <property type="term" value="P:cell wall organization"/>
    <property type="evidence" value="ECO:0007669"/>
    <property type="project" value="InterPro"/>
</dbReference>
<evidence type="ECO:0000256" key="9">
    <source>
        <dbReference type="ARBA" id="ARBA00022777"/>
    </source>
</evidence>
<reference evidence="16" key="1">
    <citation type="submission" date="2024-07" db="EMBL/GenBank/DDBJ databases">
        <title>Identification and characteristics of an arsenic-resistant bacterial isolate, which belongs to a novel species.</title>
        <authorList>
            <person name="Juszczyk A."/>
            <person name="Kowalczyk A."/>
            <person name="Was K."/>
            <person name="Kosowicz W."/>
            <person name="Budzyn A."/>
            <person name="Latowski D."/>
        </authorList>
    </citation>
    <scope>NUCLEOTIDE SEQUENCE</scope>
    <source>
        <strain evidence="16">As8PL</strain>
    </source>
</reference>
<dbReference type="PROSITE" id="PS50109">
    <property type="entry name" value="HIS_KIN"/>
    <property type="match status" value="1"/>
</dbReference>
<dbReference type="Pfam" id="PF02518">
    <property type="entry name" value="HATPase_c"/>
    <property type="match status" value="1"/>
</dbReference>
<dbReference type="InterPro" id="IPR036097">
    <property type="entry name" value="HisK_dim/P_sf"/>
</dbReference>
<dbReference type="SUPFAM" id="SSF47384">
    <property type="entry name" value="Homodimeric domain of signal transducing histidine kinase"/>
    <property type="match status" value="1"/>
</dbReference>
<organism evidence="16">
    <name type="scientific">Alkalihalophilus sp. As8PL</name>
    <dbReference type="NCBI Taxonomy" id="3237103"/>
    <lineage>
        <taxon>Bacteria</taxon>
        <taxon>Bacillati</taxon>
        <taxon>Bacillota</taxon>
        <taxon>Bacilli</taxon>
        <taxon>Bacillales</taxon>
        <taxon>Bacillaceae</taxon>
        <taxon>Alkalihalophilus</taxon>
    </lineage>
</organism>
<comment type="subcellular location">
    <subcellularLocation>
        <location evidence="2">Cell membrane</location>
        <topology evidence="2">Multi-pass membrane protein</topology>
    </subcellularLocation>
</comment>
<keyword evidence="12" id="KW-0902">Two-component regulatory system</keyword>
<evidence type="ECO:0000256" key="1">
    <source>
        <dbReference type="ARBA" id="ARBA00000085"/>
    </source>
</evidence>
<dbReference type="InterPro" id="IPR004358">
    <property type="entry name" value="Sig_transdc_His_kin-like_C"/>
</dbReference>
<keyword evidence="13 14" id="KW-0472">Membrane</keyword>
<evidence type="ECO:0000256" key="3">
    <source>
        <dbReference type="ARBA" id="ARBA00012438"/>
    </source>
</evidence>
<evidence type="ECO:0000313" key="16">
    <source>
        <dbReference type="EMBL" id="XDI38433.1"/>
    </source>
</evidence>
<keyword evidence="10 16" id="KW-0067">ATP-binding</keyword>
<evidence type="ECO:0000256" key="11">
    <source>
        <dbReference type="ARBA" id="ARBA00022989"/>
    </source>
</evidence>
<proteinExistence type="predicted"/>
<feature type="transmembrane region" description="Helical" evidence="14">
    <location>
        <begin position="127"/>
        <end position="149"/>
    </location>
</feature>
<dbReference type="GO" id="GO:0005886">
    <property type="term" value="C:plasma membrane"/>
    <property type="evidence" value="ECO:0007669"/>
    <property type="project" value="UniProtKB-SubCell"/>
</dbReference>
<dbReference type="Gene3D" id="3.30.565.10">
    <property type="entry name" value="Histidine kinase-like ATPase, C-terminal domain"/>
    <property type="match status" value="1"/>
</dbReference>
<dbReference type="SMART" id="SM00387">
    <property type="entry name" value="HATPase_c"/>
    <property type="match status" value="1"/>
</dbReference>
<dbReference type="GO" id="GO:0005524">
    <property type="term" value="F:ATP binding"/>
    <property type="evidence" value="ECO:0007669"/>
    <property type="project" value="UniProtKB-KW"/>
</dbReference>
<feature type="transmembrane region" description="Helical" evidence="14">
    <location>
        <begin position="63"/>
        <end position="85"/>
    </location>
</feature>
<dbReference type="InterPro" id="IPR011620">
    <property type="entry name" value="Sig_transdc_His_kinase_LytS_TM"/>
</dbReference>
<sequence length="435" mass="49069">MIIEKLLLQVLIVLSPVLVYSVISNGKKEPRFPFLTVFYAIAGVLCIVFSYQTFGLYWDLRYVIVVCAFLYGGMKTGWLVFATVMITRTMMGGDHLVFAYVCITSAALTAFFFQTKYQNILSKWRRTLIAIVLSLVPVVIQISIVSLLIREEVLHFFDESVLGRYLFYYVIVIMIAAGFITLLHEAINEKKRMQEEIIRAEKFNTLAGLAASIAHEVRNPLTVVKGFLQLMKEENKDSSQQYYSLVLNELGRAENIINDYLNFAKPELKSVEDVKLLENIHEIHALLHPYAIKDGVHLNELIEISDHLVVRADRNQLKQALVNFVKNAIEATPNGGNVTLVVQKSTDLVTIHISDTGKGMNKEELSRIGTLFYTTKDKGTGLGTMVSIRIIEAMGGTVSYQSKEFVGTTVSISLPIRRDETSSIHTFKDKNRKVI</sequence>
<keyword evidence="11 14" id="KW-1133">Transmembrane helix</keyword>
<dbReference type="InterPro" id="IPR003594">
    <property type="entry name" value="HATPase_dom"/>
</dbReference>
<dbReference type="RefSeq" id="WP_368505718.1">
    <property type="nucleotide sequence ID" value="NZ_CP162551.1"/>
</dbReference>
<evidence type="ECO:0000256" key="4">
    <source>
        <dbReference type="ARBA" id="ARBA00022475"/>
    </source>
</evidence>
<dbReference type="PANTHER" id="PTHR43065">
    <property type="entry name" value="SENSOR HISTIDINE KINASE"/>
    <property type="match status" value="1"/>
</dbReference>
<dbReference type="PANTHER" id="PTHR43065:SF46">
    <property type="entry name" value="C4-DICARBOXYLATE TRANSPORT SENSOR PROTEIN DCTB"/>
    <property type="match status" value="1"/>
</dbReference>
<keyword evidence="5" id="KW-0597">Phosphoprotein</keyword>
<evidence type="ECO:0000256" key="13">
    <source>
        <dbReference type="ARBA" id="ARBA00023136"/>
    </source>
</evidence>
<evidence type="ECO:0000256" key="12">
    <source>
        <dbReference type="ARBA" id="ARBA00023012"/>
    </source>
</evidence>
<keyword evidence="4" id="KW-1003">Cell membrane</keyword>
<keyword evidence="6" id="KW-0808">Transferase</keyword>
<dbReference type="GO" id="GO:0000155">
    <property type="term" value="F:phosphorelay sensor kinase activity"/>
    <property type="evidence" value="ECO:0007669"/>
    <property type="project" value="InterPro"/>
</dbReference>
<dbReference type="Gene3D" id="1.10.287.130">
    <property type="match status" value="1"/>
</dbReference>
<evidence type="ECO:0000259" key="15">
    <source>
        <dbReference type="PROSITE" id="PS50109"/>
    </source>
</evidence>
<dbReference type="PRINTS" id="PR00344">
    <property type="entry name" value="BCTRLSENSOR"/>
</dbReference>
<dbReference type="CDD" id="cd00082">
    <property type="entry name" value="HisKA"/>
    <property type="match status" value="1"/>
</dbReference>
<evidence type="ECO:0000256" key="10">
    <source>
        <dbReference type="ARBA" id="ARBA00022840"/>
    </source>
</evidence>
<dbReference type="Pfam" id="PF00512">
    <property type="entry name" value="HisKA"/>
    <property type="match status" value="1"/>
</dbReference>
<keyword evidence="9" id="KW-0418">Kinase</keyword>
<dbReference type="InterPro" id="IPR036890">
    <property type="entry name" value="HATPase_C_sf"/>
</dbReference>
<feature type="domain" description="Histidine kinase" evidence="15">
    <location>
        <begin position="212"/>
        <end position="418"/>
    </location>
</feature>
<protein>
    <recommendedName>
        <fullName evidence="3">histidine kinase</fullName>
        <ecNumber evidence="3">2.7.13.3</ecNumber>
    </recommendedName>
</protein>
<feature type="transmembrane region" description="Helical" evidence="14">
    <location>
        <begin position="165"/>
        <end position="183"/>
    </location>
</feature>